<accession>A0AAV4VIH3</accession>
<proteinExistence type="predicted"/>
<sequence>MRDFSAVFNCRIPNQVLPRQVQHIMYHLKSGIRRFVPSSLNPIRELSKRLRLLNSEPSSSKYKAQLTMYHPKSGIRGKLHPLFESNERTSSYQPLSSNFKSNSPKSKAQLTTYHHQEWLGFAPSSSNPMRELFTVSIVEFQNQVLQSLKANLLCTKQFCPFLHIVNKLNFHGISFIQCNVFSIYLHVAHEIATCVDILLLWKTTHQWFHAVSGGKKRILPVNVSGCTLPGRIKSPSSSTLANASLVSGYHLAIFVIPTHILIIGLYP</sequence>
<keyword evidence="2" id="KW-1185">Reference proteome</keyword>
<dbReference type="Proteomes" id="UP001054945">
    <property type="component" value="Unassembled WGS sequence"/>
</dbReference>
<name>A0AAV4VIH3_CAEEX</name>
<comment type="caution">
    <text evidence="1">The sequence shown here is derived from an EMBL/GenBank/DDBJ whole genome shotgun (WGS) entry which is preliminary data.</text>
</comment>
<dbReference type="AlphaFoldDB" id="A0AAV4VIH3"/>
<evidence type="ECO:0000313" key="1">
    <source>
        <dbReference type="EMBL" id="GIY69908.1"/>
    </source>
</evidence>
<evidence type="ECO:0000313" key="2">
    <source>
        <dbReference type="Proteomes" id="UP001054945"/>
    </source>
</evidence>
<reference evidence="1 2" key="1">
    <citation type="submission" date="2021-06" db="EMBL/GenBank/DDBJ databases">
        <title>Caerostris extrusa draft genome.</title>
        <authorList>
            <person name="Kono N."/>
            <person name="Arakawa K."/>
        </authorList>
    </citation>
    <scope>NUCLEOTIDE SEQUENCE [LARGE SCALE GENOMIC DNA]</scope>
</reference>
<dbReference type="EMBL" id="BPLR01014609">
    <property type="protein sequence ID" value="GIY69908.1"/>
    <property type="molecule type" value="Genomic_DNA"/>
</dbReference>
<organism evidence="1 2">
    <name type="scientific">Caerostris extrusa</name>
    <name type="common">Bark spider</name>
    <name type="synonym">Caerostris bankana</name>
    <dbReference type="NCBI Taxonomy" id="172846"/>
    <lineage>
        <taxon>Eukaryota</taxon>
        <taxon>Metazoa</taxon>
        <taxon>Ecdysozoa</taxon>
        <taxon>Arthropoda</taxon>
        <taxon>Chelicerata</taxon>
        <taxon>Arachnida</taxon>
        <taxon>Araneae</taxon>
        <taxon>Araneomorphae</taxon>
        <taxon>Entelegynae</taxon>
        <taxon>Araneoidea</taxon>
        <taxon>Araneidae</taxon>
        <taxon>Caerostris</taxon>
    </lineage>
</organism>
<gene>
    <name evidence="1" type="ORF">CEXT_742921</name>
</gene>
<protein>
    <recommendedName>
        <fullName evidence="3">Maturase K</fullName>
    </recommendedName>
</protein>
<evidence type="ECO:0008006" key="3">
    <source>
        <dbReference type="Google" id="ProtNLM"/>
    </source>
</evidence>